<name>A0A371HJX5_MUCPR</name>
<evidence type="ECO:0000256" key="1">
    <source>
        <dbReference type="SAM" id="SignalP"/>
    </source>
</evidence>
<evidence type="ECO:0008006" key="4">
    <source>
        <dbReference type="Google" id="ProtNLM"/>
    </source>
</evidence>
<organism evidence="2 3">
    <name type="scientific">Mucuna pruriens</name>
    <name type="common">Velvet bean</name>
    <name type="synonym">Dolichos pruriens</name>
    <dbReference type="NCBI Taxonomy" id="157652"/>
    <lineage>
        <taxon>Eukaryota</taxon>
        <taxon>Viridiplantae</taxon>
        <taxon>Streptophyta</taxon>
        <taxon>Embryophyta</taxon>
        <taxon>Tracheophyta</taxon>
        <taxon>Spermatophyta</taxon>
        <taxon>Magnoliopsida</taxon>
        <taxon>eudicotyledons</taxon>
        <taxon>Gunneridae</taxon>
        <taxon>Pentapetalae</taxon>
        <taxon>rosids</taxon>
        <taxon>fabids</taxon>
        <taxon>Fabales</taxon>
        <taxon>Fabaceae</taxon>
        <taxon>Papilionoideae</taxon>
        <taxon>50 kb inversion clade</taxon>
        <taxon>NPAAA clade</taxon>
        <taxon>indigoferoid/millettioid clade</taxon>
        <taxon>Phaseoleae</taxon>
        <taxon>Mucuna</taxon>
    </lineage>
</organism>
<dbReference type="Proteomes" id="UP000257109">
    <property type="component" value="Unassembled WGS sequence"/>
</dbReference>
<dbReference type="EMBL" id="QJKJ01002385">
    <property type="protein sequence ID" value="RDY03086.1"/>
    <property type="molecule type" value="Genomic_DNA"/>
</dbReference>
<evidence type="ECO:0000313" key="3">
    <source>
        <dbReference type="Proteomes" id="UP000257109"/>
    </source>
</evidence>
<gene>
    <name evidence="2" type="ORF">CR513_13359</name>
</gene>
<feature type="non-terminal residue" evidence="2">
    <location>
        <position position="1"/>
    </location>
</feature>
<comment type="caution">
    <text evidence="2">The sequence shown here is derived from an EMBL/GenBank/DDBJ whole genome shotgun (WGS) entry which is preliminary data.</text>
</comment>
<sequence>MAKNEMKTTKVMIMIMMMIMLNFAQADYNSSIVQIGPNIVSSKYISKCAEKCSLYCAPLLLTIIGYPICLLPCNAKCPKKPTDVVDNCIIGCGLTKSIDINTDARGLAAYVVDSCLQKCQNK</sequence>
<evidence type="ECO:0000313" key="2">
    <source>
        <dbReference type="EMBL" id="RDY03086.1"/>
    </source>
</evidence>
<proteinExistence type="predicted"/>
<keyword evidence="3" id="KW-1185">Reference proteome</keyword>
<protein>
    <recommendedName>
        <fullName evidence="4">Thionin-like protein 2</fullName>
    </recommendedName>
</protein>
<feature type="signal peptide" evidence="1">
    <location>
        <begin position="1"/>
        <end position="26"/>
    </location>
</feature>
<accession>A0A371HJX5</accession>
<keyword evidence="1" id="KW-0732">Signal</keyword>
<feature type="chain" id="PRO_5016804056" description="Thionin-like protein 2" evidence="1">
    <location>
        <begin position="27"/>
        <end position="122"/>
    </location>
</feature>
<dbReference type="OrthoDB" id="1431774at2759"/>
<reference evidence="2" key="1">
    <citation type="submission" date="2018-05" db="EMBL/GenBank/DDBJ databases">
        <title>Draft genome of Mucuna pruriens seed.</title>
        <authorList>
            <person name="Nnadi N.E."/>
            <person name="Vos R."/>
            <person name="Hasami M.H."/>
            <person name="Devisetty U.K."/>
            <person name="Aguiy J.C."/>
        </authorList>
    </citation>
    <scope>NUCLEOTIDE SEQUENCE [LARGE SCALE GENOMIC DNA]</scope>
    <source>
        <strain evidence="2">JCA_2017</strain>
    </source>
</reference>
<dbReference type="AlphaFoldDB" id="A0A371HJX5"/>